<evidence type="ECO:0000313" key="2">
    <source>
        <dbReference type="Proteomes" id="UP000552709"/>
    </source>
</evidence>
<proteinExistence type="predicted"/>
<protein>
    <submittedName>
        <fullName evidence="1">Uncharacterized protein</fullName>
    </submittedName>
</protein>
<evidence type="ECO:0000313" key="1">
    <source>
        <dbReference type="EMBL" id="MBB5363041.1"/>
    </source>
</evidence>
<dbReference type="RefSeq" id="WP_184131173.1">
    <property type="nucleotide sequence ID" value="NZ_JACHFL010000004.1"/>
</dbReference>
<dbReference type="AlphaFoldDB" id="A0A7W8JWI0"/>
<accession>A0A7W8JWI0</accession>
<dbReference type="EMBL" id="JACHFL010000004">
    <property type="protein sequence ID" value="MBB5363041.1"/>
    <property type="molecule type" value="Genomic_DNA"/>
</dbReference>
<keyword evidence="2" id="KW-1185">Reference proteome</keyword>
<name>A0A7W8JWI0_9DEIO</name>
<comment type="caution">
    <text evidence="1">The sequence shown here is derived from an EMBL/GenBank/DDBJ whole genome shotgun (WGS) entry which is preliminary data.</text>
</comment>
<gene>
    <name evidence="1" type="ORF">HNQ08_002139</name>
</gene>
<sequence>MKRSGGHEVVDYDFARLNRARTEHAPDFVKLVDLQGLLGSPVRLRVVGAQVMGMRRGADPDL</sequence>
<reference evidence="1 2" key="1">
    <citation type="submission" date="2020-08" db="EMBL/GenBank/DDBJ databases">
        <title>Genomic Encyclopedia of Type Strains, Phase IV (KMG-IV): sequencing the most valuable type-strain genomes for metagenomic binning, comparative biology and taxonomic classification.</title>
        <authorList>
            <person name="Goeker M."/>
        </authorList>
    </citation>
    <scope>NUCLEOTIDE SEQUENCE [LARGE SCALE GENOMIC DNA]</scope>
    <source>
        <strain evidence="1 2">DSM 27939</strain>
    </source>
</reference>
<organism evidence="1 2">
    <name type="scientific">Deinococcus humi</name>
    <dbReference type="NCBI Taxonomy" id="662880"/>
    <lineage>
        <taxon>Bacteria</taxon>
        <taxon>Thermotogati</taxon>
        <taxon>Deinococcota</taxon>
        <taxon>Deinococci</taxon>
        <taxon>Deinococcales</taxon>
        <taxon>Deinococcaceae</taxon>
        <taxon>Deinococcus</taxon>
    </lineage>
</organism>
<dbReference type="Proteomes" id="UP000552709">
    <property type="component" value="Unassembled WGS sequence"/>
</dbReference>